<dbReference type="HOGENOM" id="CLU_076529_0_0_10"/>
<sequence length="349" mass="40720">MNLNNEIKKKMKTRKLNMKMAAITFGALLAFTGFTSCSNDVDEPTPEVEHKLHEDPAKVELILVDCHLHSKWKSIQDVGGPHQNPDTEAKHIKTVQKIVWQLNPATKKWEFGKDGQEKFYVQKADWYDGEPAPVYMLFIHYYNASGKEITDQFQTEDQRKIHQHFFTAEDVKTMKYGKAEADDNQTEKLFDYLYCDTDPWNKTTKEGGKIIGKEDPVGFKGVLRFLKSRKQFNLRIQLYHGYKSKFFDGGKPRPYYDLSNRLLLNGVTDIDFKIPFVIYMEREDASLFDEDIDNDTDLSTIAEDSLDDDSNRVVHYFMDTFGLSWKDALQEFIDLIYNKKPHSEKGYWL</sequence>
<comment type="caution">
    <text evidence="1">The sequence shown here is derived from an EMBL/GenBank/DDBJ whole genome shotgun (WGS) entry which is preliminary data.</text>
</comment>
<dbReference type="EMBL" id="ACKS01000045">
    <property type="protein sequence ID" value="EFA44445.1"/>
    <property type="molecule type" value="Genomic_DNA"/>
</dbReference>
<gene>
    <name evidence="1" type="ORF">HMPREF0645_1075</name>
</gene>
<evidence type="ECO:0000313" key="1">
    <source>
        <dbReference type="EMBL" id="EFA44445.1"/>
    </source>
</evidence>
<accession>D1PVU0</accession>
<name>D1PVU0_9BACT</name>
<dbReference type="eggNOG" id="ENOG5032ETX">
    <property type="taxonomic scope" value="Bacteria"/>
</dbReference>
<dbReference type="Proteomes" id="UP000003160">
    <property type="component" value="Unassembled WGS sequence"/>
</dbReference>
<dbReference type="AlphaFoldDB" id="D1PVU0"/>
<protein>
    <submittedName>
        <fullName evidence="1">Uncharacterized protein</fullName>
    </submittedName>
</protein>
<proteinExistence type="predicted"/>
<organism evidence="1 2">
    <name type="scientific">Hallella bergensis DSM 17361</name>
    <dbReference type="NCBI Taxonomy" id="585502"/>
    <lineage>
        <taxon>Bacteria</taxon>
        <taxon>Pseudomonadati</taxon>
        <taxon>Bacteroidota</taxon>
        <taxon>Bacteroidia</taxon>
        <taxon>Bacteroidales</taxon>
        <taxon>Prevotellaceae</taxon>
        <taxon>Hallella</taxon>
    </lineage>
</organism>
<reference evidence="1 2" key="1">
    <citation type="submission" date="2009-10" db="EMBL/GenBank/DDBJ databases">
        <authorList>
            <person name="Qin X."/>
            <person name="Bachman B."/>
            <person name="Battles P."/>
            <person name="Bell A."/>
            <person name="Bess C."/>
            <person name="Bickham C."/>
            <person name="Chaboub L."/>
            <person name="Chen D."/>
            <person name="Coyle M."/>
            <person name="Deiros D.R."/>
            <person name="Dinh H."/>
            <person name="Forbes L."/>
            <person name="Fowler G."/>
            <person name="Francisco L."/>
            <person name="Fu Q."/>
            <person name="Gubbala S."/>
            <person name="Hale W."/>
            <person name="Han Y."/>
            <person name="Hemphill L."/>
            <person name="Highlander S.K."/>
            <person name="Hirani K."/>
            <person name="Hogues M."/>
            <person name="Jackson L."/>
            <person name="Jakkamsetti A."/>
            <person name="Javaid M."/>
            <person name="Jiang H."/>
            <person name="Korchina V."/>
            <person name="Kovar C."/>
            <person name="Lara F."/>
            <person name="Lee S."/>
            <person name="Mata R."/>
            <person name="Mathew T."/>
            <person name="Moen C."/>
            <person name="Morales K."/>
            <person name="Munidasa M."/>
            <person name="Nazareth L."/>
            <person name="Ngo R."/>
            <person name="Nguyen L."/>
            <person name="Okwuonu G."/>
            <person name="Ongeri F."/>
            <person name="Patil S."/>
            <person name="Petrosino J."/>
            <person name="Pham C."/>
            <person name="Pham P."/>
            <person name="Pu L.-L."/>
            <person name="Puazo M."/>
            <person name="Raj R."/>
            <person name="Reid J."/>
            <person name="Rouhana J."/>
            <person name="Saada N."/>
            <person name="Shang Y."/>
            <person name="Simmons D."/>
            <person name="Thornton R."/>
            <person name="Warren J."/>
            <person name="Weissenberger G."/>
            <person name="Zhang J."/>
            <person name="Zhang L."/>
            <person name="Zhou C."/>
            <person name="Zhu D."/>
            <person name="Muzny D."/>
            <person name="Worley K."/>
            <person name="Gibbs R."/>
        </authorList>
    </citation>
    <scope>NUCLEOTIDE SEQUENCE [LARGE SCALE GENOMIC DNA]</scope>
    <source>
        <strain evidence="1 2">DSM 17361</strain>
    </source>
</reference>
<evidence type="ECO:0000313" key="2">
    <source>
        <dbReference type="Proteomes" id="UP000003160"/>
    </source>
</evidence>
<keyword evidence="2" id="KW-1185">Reference proteome</keyword>